<evidence type="ECO:0000313" key="1">
    <source>
        <dbReference type="EMBL" id="WAC01907.1"/>
    </source>
</evidence>
<dbReference type="EMBL" id="CP113088">
    <property type="protein sequence ID" value="WAC01907.1"/>
    <property type="molecule type" value="Genomic_DNA"/>
</dbReference>
<evidence type="ECO:0000313" key="2">
    <source>
        <dbReference type="Proteomes" id="UP001164705"/>
    </source>
</evidence>
<dbReference type="Proteomes" id="UP001164705">
    <property type="component" value="Chromosome"/>
</dbReference>
<dbReference type="KEGG" id="lnu:N7U66_18970"/>
<dbReference type="RefSeq" id="WP_267676505.1">
    <property type="nucleotide sequence ID" value="NZ_CP113088.1"/>
</dbReference>
<protein>
    <submittedName>
        <fullName evidence="1">Uncharacterized protein</fullName>
    </submittedName>
</protein>
<gene>
    <name evidence="1" type="ORF">N7U66_18970</name>
</gene>
<keyword evidence="2" id="KW-1185">Reference proteome</keyword>
<name>A0A9E8SDM3_9FLAO</name>
<organism evidence="1 2">
    <name type="scientific">Lacinutrix neustonica</name>
    <dbReference type="NCBI Taxonomy" id="2980107"/>
    <lineage>
        <taxon>Bacteria</taxon>
        <taxon>Pseudomonadati</taxon>
        <taxon>Bacteroidota</taxon>
        <taxon>Flavobacteriia</taxon>
        <taxon>Flavobacteriales</taxon>
        <taxon>Flavobacteriaceae</taxon>
        <taxon>Lacinutrix</taxon>
    </lineage>
</organism>
<sequence length="91" mass="10413">MNDSKQKPLDILSKKLFETQPLASPSGDFTAAVMKEVVKLSATKTIIVENTPLISKTVSAYNWCGIQWVVRVCRIWRSVKNRQLVSYMVYY</sequence>
<proteinExistence type="predicted"/>
<dbReference type="AlphaFoldDB" id="A0A9E8SDM3"/>
<reference evidence="1" key="1">
    <citation type="submission" date="2022-11" db="EMBL/GenBank/DDBJ databases">
        <title>Lacinutrix neustonica HL-RS19T sp. nov., isolated from the surface microlayer sample of brackish Lake Shihwa.</title>
        <authorList>
            <person name="Choi J.Y."/>
            <person name="Hwang C.Y."/>
        </authorList>
    </citation>
    <scope>NUCLEOTIDE SEQUENCE</scope>
    <source>
        <strain evidence="1">HL-RS19</strain>
    </source>
</reference>
<accession>A0A9E8SDM3</accession>